<dbReference type="GO" id="GO:0004342">
    <property type="term" value="F:glucosamine-6-phosphate deaminase activity"/>
    <property type="evidence" value="ECO:0007669"/>
    <property type="project" value="InterPro"/>
</dbReference>
<proteinExistence type="predicted"/>
<evidence type="ECO:0000313" key="3">
    <source>
        <dbReference type="EMBL" id="SVB89477.1"/>
    </source>
</evidence>
<gene>
    <name evidence="3" type="ORF">METZ01_LOCUS242331</name>
</gene>
<dbReference type="GO" id="GO:0006046">
    <property type="term" value="P:N-acetylglucosamine catabolic process"/>
    <property type="evidence" value="ECO:0007669"/>
    <property type="project" value="TreeGrafter"/>
</dbReference>
<name>A0A382HR99_9ZZZZ</name>
<dbReference type="Pfam" id="PF01182">
    <property type="entry name" value="Glucosamine_iso"/>
    <property type="match status" value="1"/>
</dbReference>
<reference evidence="3" key="1">
    <citation type="submission" date="2018-05" db="EMBL/GenBank/DDBJ databases">
        <authorList>
            <person name="Lanie J.A."/>
            <person name="Ng W.-L."/>
            <person name="Kazmierczak K.M."/>
            <person name="Andrzejewski T.M."/>
            <person name="Davidsen T.M."/>
            <person name="Wayne K.J."/>
            <person name="Tettelin H."/>
            <person name="Glass J.I."/>
            <person name="Rusch D."/>
            <person name="Podicherti R."/>
            <person name="Tsui H.-C.T."/>
            <person name="Winkler M.E."/>
        </authorList>
    </citation>
    <scope>NUCLEOTIDE SEQUENCE</scope>
</reference>
<dbReference type="PANTHER" id="PTHR11280:SF5">
    <property type="entry name" value="GLUCOSAMINE-6-PHOSPHATE ISOMERASE"/>
    <property type="match status" value="1"/>
</dbReference>
<dbReference type="GO" id="GO:0006043">
    <property type="term" value="P:glucosamine catabolic process"/>
    <property type="evidence" value="ECO:0007669"/>
    <property type="project" value="TreeGrafter"/>
</dbReference>
<feature type="non-terminal residue" evidence="3">
    <location>
        <position position="1"/>
    </location>
</feature>
<dbReference type="AlphaFoldDB" id="A0A382HR99"/>
<dbReference type="SUPFAM" id="SSF100950">
    <property type="entry name" value="NagB/RpiA/CoA transferase-like"/>
    <property type="match status" value="1"/>
</dbReference>
<dbReference type="GO" id="GO:0042802">
    <property type="term" value="F:identical protein binding"/>
    <property type="evidence" value="ECO:0007669"/>
    <property type="project" value="TreeGrafter"/>
</dbReference>
<sequence length="203" mass="22894">VHFPKLVLPTGSTPLGLYEELVKRELDWSSVMTFNLDEYIINPNHPESYHSFMKENFFNRINIYPNRCHFPDRNTQWYEDKIAGTMGGGTGSGIDLCILGIGSNGHIAFNEPGSSFKSRTRVVDLDEQTIQDNSRFFDSVDDVPKQAITMGLGTIMESKKIILMARGQSKLNIMNVAINGEVTEDVPASILQNHKNVKVYYCE</sequence>
<evidence type="ECO:0000256" key="1">
    <source>
        <dbReference type="ARBA" id="ARBA00022801"/>
    </source>
</evidence>
<dbReference type="PANTHER" id="PTHR11280">
    <property type="entry name" value="GLUCOSAMINE-6-PHOSPHATE ISOMERASE"/>
    <property type="match status" value="1"/>
</dbReference>
<dbReference type="GO" id="GO:0005975">
    <property type="term" value="P:carbohydrate metabolic process"/>
    <property type="evidence" value="ECO:0007669"/>
    <property type="project" value="InterPro"/>
</dbReference>
<dbReference type="GO" id="GO:0019262">
    <property type="term" value="P:N-acetylneuraminate catabolic process"/>
    <property type="evidence" value="ECO:0007669"/>
    <property type="project" value="TreeGrafter"/>
</dbReference>
<dbReference type="EMBL" id="UINC01062651">
    <property type="protein sequence ID" value="SVB89477.1"/>
    <property type="molecule type" value="Genomic_DNA"/>
</dbReference>
<dbReference type="InterPro" id="IPR006148">
    <property type="entry name" value="Glc/Gal-6P_isomerase"/>
</dbReference>
<accession>A0A382HR99</accession>
<organism evidence="3">
    <name type="scientific">marine metagenome</name>
    <dbReference type="NCBI Taxonomy" id="408172"/>
    <lineage>
        <taxon>unclassified sequences</taxon>
        <taxon>metagenomes</taxon>
        <taxon>ecological metagenomes</taxon>
    </lineage>
</organism>
<dbReference type="InterPro" id="IPR004547">
    <property type="entry name" value="Glucosamine6P_isomerase"/>
</dbReference>
<protein>
    <recommendedName>
        <fullName evidence="2">Glucosamine/galactosamine-6-phosphate isomerase domain-containing protein</fullName>
    </recommendedName>
</protein>
<dbReference type="Gene3D" id="3.40.50.1360">
    <property type="match status" value="1"/>
</dbReference>
<dbReference type="InterPro" id="IPR037171">
    <property type="entry name" value="NagB/RpiA_transferase-like"/>
</dbReference>
<dbReference type="GO" id="GO:0005737">
    <property type="term" value="C:cytoplasm"/>
    <property type="evidence" value="ECO:0007669"/>
    <property type="project" value="TreeGrafter"/>
</dbReference>
<evidence type="ECO:0000259" key="2">
    <source>
        <dbReference type="Pfam" id="PF01182"/>
    </source>
</evidence>
<keyword evidence="1" id="KW-0378">Hydrolase</keyword>
<feature type="domain" description="Glucosamine/galactosamine-6-phosphate isomerase" evidence="2">
    <location>
        <begin position="5"/>
        <end position="195"/>
    </location>
</feature>
<dbReference type="CDD" id="cd01399">
    <property type="entry name" value="GlcN6P_deaminase"/>
    <property type="match status" value="1"/>
</dbReference>